<dbReference type="AlphaFoldDB" id="A0A9X8D555"/>
<feature type="domain" description="Spore coat protein U/FanG" evidence="2">
    <location>
        <begin position="28"/>
        <end position="171"/>
    </location>
</feature>
<dbReference type="Proteomes" id="UP000265619">
    <property type="component" value="Unassembled WGS sequence"/>
</dbReference>
<accession>A0A9X8D555</accession>
<evidence type="ECO:0000313" key="3">
    <source>
        <dbReference type="EMBL" id="RIX80280.1"/>
    </source>
</evidence>
<dbReference type="Pfam" id="PF05229">
    <property type="entry name" value="SCPU"/>
    <property type="match status" value="1"/>
</dbReference>
<protein>
    <submittedName>
        <fullName evidence="3">SCPU domain-containing protein</fullName>
    </submittedName>
</protein>
<dbReference type="RefSeq" id="WP_119553899.1">
    <property type="nucleotide sequence ID" value="NZ_QXMN01000013.1"/>
</dbReference>
<proteinExistence type="predicted"/>
<gene>
    <name evidence="3" type="ORF">D3H34_13130</name>
</gene>
<dbReference type="SMART" id="SM00972">
    <property type="entry name" value="SCPU"/>
    <property type="match status" value="1"/>
</dbReference>
<keyword evidence="1" id="KW-0732">Signal</keyword>
<organism evidence="3 4">
    <name type="scientific">Acidovorax cavernicola</name>
    <dbReference type="NCBI Taxonomy" id="1675792"/>
    <lineage>
        <taxon>Bacteria</taxon>
        <taxon>Pseudomonadati</taxon>
        <taxon>Pseudomonadota</taxon>
        <taxon>Betaproteobacteria</taxon>
        <taxon>Burkholderiales</taxon>
        <taxon>Comamonadaceae</taxon>
        <taxon>Acidovorax</taxon>
    </lineage>
</organism>
<keyword evidence="4" id="KW-1185">Reference proteome</keyword>
<name>A0A9X8D555_9BURK</name>
<evidence type="ECO:0000259" key="2">
    <source>
        <dbReference type="Pfam" id="PF05229"/>
    </source>
</evidence>
<dbReference type="PANTHER" id="PTHR37089">
    <property type="entry name" value="PROTEIN U-RELATED"/>
    <property type="match status" value="1"/>
</dbReference>
<dbReference type="InterPro" id="IPR007893">
    <property type="entry name" value="Spore_coat_U/FanG"/>
</dbReference>
<dbReference type="OrthoDB" id="6505076at2"/>
<feature type="signal peptide" evidence="1">
    <location>
        <begin position="1"/>
        <end position="23"/>
    </location>
</feature>
<sequence length="174" mass="17164">MFKHAIAAAAVSTLALASISAQAETAGASFQVKMTILKSCSVTAGSASDINLGNAVLSSATNQTGSNTISVTCSKTTPYSIGLAPSTANGGTANGTGAMSSVANSATNTDKVPYSLYSDSGYGTAWGNTAGTGGNVVPGVGTGLAITHTVYAKNVNANFTPDSYADTVTVTVTY</sequence>
<evidence type="ECO:0000256" key="1">
    <source>
        <dbReference type="SAM" id="SignalP"/>
    </source>
</evidence>
<reference evidence="3 4" key="1">
    <citation type="submission" date="2018-09" db="EMBL/GenBank/DDBJ databases">
        <title>Acidovorax cavernicola nov. sp. isolated from Gruta de las Maravillas (Aracena, Spain).</title>
        <authorList>
            <person name="Jurado V."/>
            <person name="Gutierrez-Patricio S."/>
            <person name="Gonzalez-Pimentel J.L."/>
            <person name="Miller A.Z."/>
            <person name="Laiz L."/>
            <person name="Saiz-Jimenez C."/>
        </authorList>
    </citation>
    <scope>NUCLEOTIDE SEQUENCE [LARGE SCALE GENOMIC DNA]</scope>
    <source>
        <strain evidence="3 4">1011MAR4D40.2</strain>
    </source>
</reference>
<evidence type="ECO:0000313" key="4">
    <source>
        <dbReference type="Proteomes" id="UP000265619"/>
    </source>
</evidence>
<feature type="chain" id="PRO_5040778143" evidence="1">
    <location>
        <begin position="24"/>
        <end position="174"/>
    </location>
</feature>
<comment type="caution">
    <text evidence="3">The sequence shown here is derived from an EMBL/GenBank/DDBJ whole genome shotgun (WGS) entry which is preliminary data.</text>
</comment>
<dbReference type="InterPro" id="IPR053167">
    <property type="entry name" value="Spore_coat_component"/>
</dbReference>
<dbReference type="EMBL" id="QXMN01000013">
    <property type="protein sequence ID" value="RIX80280.1"/>
    <property type="molecule type" value="Genomic_DNA"/>
</dbReference>